<evidence type="ECO:0000256" key="2">
    <source>
        <dbReference type="ARBA" id="ARBA00022603"/>
    </source>
</evidence>
<evidence type="ECO:0000256" key="4">
    <source>
        <dbReference type="ARBA" id="ARBA00022691"/>
    </source>
</evidence>
<dbReference type="InterPro" id="IPR011639">
    <property type="entry name" value="MethylTrfase_TaqI-like_dom"/>
</dbReference>
<evidence type="ECO:0000313" key="9">
    <source>
        <dbReference type="Proteomes" id="UP000262072"/>
    </source>
</evidence>
<evidence type="ECO:0000256" key="1">
    <source>
        <dbReference type="ARBA" id="ARBA00011900"/>
    </source>
</evidence>
<name>A0A383THA2_9LACT</name>
<organism evidence="8 9">
    <name type="scientific">Trichococcus shcherbakoviae</name>
    <dbReference type="NCBI Taxonomy" id="2094020"/>
    <lineage>
        <taxon>Bacteria</taxon>
        <taxon>Bacillati</taxon>
        <taxon>Bacillota</taxon>
        <taxon>Bacilli</taxon>
        <taxon>Lactobacillales</taxon>
        <taxon>Carnobacteriaceae</taxon>
        <taxon>Trichococcus</taxon>
    </lineage>
</organism>
<dbReference type="PANTHER" id="PTHR33841">
    <property type="entry name" value="DNA METHYLTRANSFERASE YEEA-RELATED"/>
    <property type="match status" value="1"/>
</dbReference>
<dbReference type="NCBIfam" id="NF033452">
    <property type="entry name" value="BREX_1_MTaseX"/>
    <property type="match status" value="1"/>
</dbReference>
<evidence type="ECO:0000313" key="8">
    <source>
        <dbReference type="EMBL" id="SYZ79663.1"/>
    </source>
</evidence>
<feature type="coiled-coil region" evidence="6">
    <location>
        <begin position="1108"/>
        <end position="1138"/>
    </location>
</feature>
<dbReference type="GO" id="GO:0032259">
    <property type="term" value="P:methylation"/>
    <property type="evidence" value="ECO:0007669"/>
    <property type="project" value="UniProtKB-KW"/>
</dbReference>
<sequence>MDNTGLKKFAVSARHKITTGVRNRAAQFGITAQGIAPIQSLADGFIVNGHIFDNKTQTQYEHLRRRVEIDGYEAVMETASYTWFNRLVALRFMEVHDYLPIRTRILSSLKANKVEPDAVTEVLQLVEELSLDKKLVYDLLDAHNTNELFKYIIERQGMQLEKMLPNVFSPVEGDFYLLLPNDLLQDNGIIRDLITLIPEEAWDDIEIVGWLYQFYVSEEKDQIFSELKKNKKIGKQSIGPATQLFTPKWIVEYLVDNSLGRLWLENNASSKLKDKLRYYLDAAEQTPEVMEQLSALKYENLKPEDIKVMDPAMGSGHMLLHAFDVLREIYLERGYNPREIPQLIVENNLYGMDIDKRAAQLASFAIAMKARSYDRRFFSREVRFNLIGFEESNGLALFHNTSLPNEKTVNAELENLYAQFFDARIYGSILRLESIDVELIEDAIKYLKSSRVEDIIAQGYLNFEVPIIEELLEQHKLLVMKYNIVVTNPPYMSGKGMDPKLTDYVRKYYPNTKSDLFAVFMDVCTFISETNGYYAIITQQSWMFLSSYEDLRKLLLKNQTPINMAHTGAKTFPEIGGEVVQNSAFIILNKIITEYSGRYIRLIDLNNSEEKRDNIFNNEITFYSSTRKFKSIPGVPIAYWVSNSWVSIFKNNFSMLDYAKPLHGMSTGDNDKCLKLWFEVFNNNISFNSESIDSFNQTTRRYVPYNKGGSYRKWYGNNDYVLSYDEESRTYMTKLSGYRSANLQHFFRESINWSDVSSSNLGARYSYNGFAFDGRGASIFPDKSLEMYILALLCSKYATYVLRILNPTLTFNIGNIENIPVKIDDYKIDLINKLSRMNIEFSQKDWDSFETSWDFERHPLVIDSTHYSKISAAFENWTVIAEERFNRLKGNEEELNRTFIEIYDLQDELTPEVEDKDVTVRNADVERDVRSFLSYLVGVIFGRYSLDKTGLAFAGGEFKLDEYSSYKPDKDNIIPITAEHYFEDDIVSKITELVVIIYGKDTLNENLQFIATHLGMKESETAEDTIRRYFMKDFYKDHLKIYQKRPIYWQFSSGKKGAFKGLMYLHRYDKYTLARIRTDYVLKLTTTLNQLIEHAQVIIDGNVSAKEVARARKEREAYEAQLQELREYDLILKQLADQEIDLDLDDGVKVNYAKFQEIPFKKDNGRSEEMNLFEKI</sequence>
<keyword evidence="6" id="KW-0175">Coiled coil</keyword>
<evidence type="ECO:0000256" key="3">
    <source>
        <dbReference type="ARBA" id="ARBA00022679"/>
    </source>
</evidence>
<dbReference type="Pfam" id="PF07669">
    <property type="entry name" value="Eco57I"/>
    <property type="match status" value="1"/>
</dbReference>
<dbReference type="AlphaFoldDB" id="A0A383THA2"/>
<feature type="domain" description="Type II methyltransferase M.TaqI-like" evidence="7">
    <location>
        <begin position="347"/>
        <end position="568"/>
    </location>
</feature>
<dbReference type="InterPro" id="IPR047939">
    <property type="entry name" value="BREX_1_PglX"/>
</dbReference>
<evidence type="ECO:0000259" key="7">
    <source>
        <dbReference type="Pfam" id="PF07669"/>
    </source>
</evidence>
<dbReference type="InterPro" id="IPR050953">
    <property type="entry name" value="N4_N6_ade-DNA_methylase"/>
</dbReference>
<dbReference type="PANTHER" id="PTHR33841:SF1">
    <property type="entry name" value="DNA METHYLTRANSFERASE A"/>
    <property type="match status" value="1"/>
</dbReference>
<dbReference type="PROSITE" id="PS00092">
    <property type="entry name" value="N6_MTASE"/>
    <property type="match status" value="1"/>
</dbReference>
<evidence type="ECO:0000256" key="6">
    <source>
        <dbReference type="SAM" id="Coils"/>
    </source>
</evidence>
<dbReference type="EC" id="2.1.1.72" evidence="1"/>
<dbReference type="PRINTS" id="PR00507">
    <property type="entry name" value="N12N6MTFRASE"/>
</dbReference>
<reference evidence="9" key="1">
    <citation type="submission" date="2018-05" db="EMBL/GenBank/DDBJ databases">
        <authorList>
            <person name="Strepis N."/>
        </authorList>
    </citation>
    <scope>NUCLEOTIDE SEQUENCE [LARGE SCALE GENOMIC DNA]</scope>
</reference>
<dbReference type="InterPro" id="IPR002052">
    <property type="entry name" value="DNA_methylase_N6_adenine_CS"/>
</dbReference>
<dbReference type="GO" id="GO:0009007">
    <property type="term" value="F:site-specific DNA-methyltransferase (adenine-specific) activity"/>
    <property type="evidence" value="ECO:0007669"/>
    <property type="project" value="UniProtKB-EC"/>
</dbReference>
<dbReference type="EMBL" id="UNRR01000039">
    <property type="protein sequence ID" value="SYZ79663.1"/>
    <property type="molecule type" value="Genomic_DNA"/>
</dbReference>
<keyword evidence="2 8" id="KW-0489">Methyltransferase</keyword>
<accession>A0A383THA2</accession>
<dbReference type="GO" id="GO:0006304">
    <property type="term" value="P:DNA modification"/>
    <property type="evidence" value="ECO:0007669"/>
    <property type="project" value="InterPro"/>
</dbReference>
<keyword evidence="4" id="KW-0949">S-adenosyl-L-methionine</keyword>
<evidence type="ECO:0000256" key="5">
    <source>
        <dbReference type="ARBA" id="ARBA00047942"/>
    </source>
</evidence>
<gene>
    <name evidence="8" type="ORF">TART1_2538</name>
</gene>
<dbReference type="Gene3D" id="3.40.50.150">
    <property type="entry name" value="Vaccinia Virus protein VP39"/>
    <property type="match status" value="1"/>
</dbReference>
<comment type="catalytic activity">
    <reaction evidence="5">
        <text>a 2'-deoxyadenosine in DNA + S-adenosyl-L-methionine = an N(6)-methyl-2'-deoxyadenosine in DNA + S-adenosyl-L-homocysteine + H(+)</text>
        <dbReference type="Rhea" id="RHEA:15197"/>
        <dbReference type="Rhea" id="RHEA-COMP:12418"/>
        <dbReference type="Rhea" id="RHEA-COMP:12419"/>
        <dbReference type="ChEBI" id="CHEBI:15378"/>
        <dbReference type="ChEBI" id="CHEBI:57856"/>
        <dbReference type="ChEBI" id="CHEBI:59789"/>
        <dbReference type="ChEBI" id="CHEBI:90615"/>
        <dbReference type="ChEBI" id="CHEBI:90616"/>
        <dbReference type="EC" id="2.1.1.72"/>
    </reaction>
</comment>
<protein>
    <recommendedName>
        <fullName evidence="1">site-specific DNA-methyltransferase (adenine-specific)</fullName>
        <ecNumber evidence="1">2.1.1.72</ecNumber>
    </recommendedName>
</protein>
<dbReference type="InterPro" id="IPR029063">
    <property type="entry name" value="SAM-dependent_MTases_sf"/>
</dbReference>
<dbReference type="OrthoDB" id="32195at2"/>
<dbReference type="RefSeq" id="WP_119093785.1">
    <property type="nucleotide sequence ID" value="NZ_UNRR01000039.1"/>
</dbReference>
<keyword evidence="3" id="KW-0808">Transferase</keyword>
<proteinExistence type="predicted"/>
<dbReference type="SUPFAM" id="SSF53335">
    <property type="entry name" value="S-adenosyl-L-methionine-dependent methyltransferases"/>
    <property type="match status" value="1"/>
</dbReference>
<dbReference type="GO" id="GO:0003676">
    <property type="term" value="F:nucleic acid binding"/>
    <property type="evidence" value="ECO:0007669"/>
    <property type="project" value="InterPro"/>
</dbReference>
<dbReference type="Proteomes" id="UP000262072">
    <property type="component" value="Unassembled WGS sequence"/>
</dbReference>